<feature type="transmembrane region" description="Helical" evidence="2">
    <location>
        <begin position="165"/>
        <end position="186"/>
    </location>
</feature>
<dbReference type="SUPFAM" id="SSF89796">
    <property type="entry name" value="CoA-transferase family III (CaiB/BaiF)"/>
    <property type="match status" value="1"/>
</dbReference>
<dbReference type="Gene3D" id="3.30.1540.10">
    <property type="entry name" value="formyl-coa transferase, domain 3"/>
    <property type="match status" value="1"/>
</dbReference>
<protein>
    <submittedName>
        <fullName evidence="3">CoA-transferase family III domain-containing protein</fullName>
    </submittedName>
</protein>
<accession>A0A1Y2I3J6</accession>
<dbReference type="Pfam" id="PF02515">
    <property type="entry name" value="CoA_transf_3"/>
    <property type="match status" value="1"/>
</dbReference>
<reference evidence="3 4" key="1">
    <citation type="submission" date="2016-07" db="EMBL/GenBank/DDBJ databases">
        <title>Pervasive Adenine N6-methylation of Active Genes in Fungi.</title>
        <authorList>
            <consortium name="DOE Joint Genome Institute"/>
            <person name="Mondo S.J."/>
            <person name="Dannebaum R.O."/>
            <person name="Kuo R.C."/>
            <person name="Labutti K."/>
            <person name="Haridas S."/>
            <person name="Kuo A."/>
            <person name="Salamov A."/>
            <person name="Ahrendt S.R."/>
            <person name="Lipzen A."/>
            <person name="Sullivan W."/>
            <person name="Andreopoulos W.B."/>
            <person name="Clum A."/>
            <person name="Lindquist E."/>
            <person name="Daum C."/>
            <person name="Ramamoorthy G.K."/>
            <person name="Gryganskyi A."/>
            <person name="Culley D."/>
            <person name="Magnuson J.K."/>
            <person name="James T.Y."/>
            <person name="O'Malley M.A."/>
            <person name="Stajich J.E."/>
            <person name="Spatafora J.W."/>
            <person name="Visel A."/>
            <person name="Grigoriev I.V."/>
        </authorList>
    </citation>
    <scope>NUCLEOTIDE SEQUENCE [LARGE SCALE GENOMIC DNA]</scope>
    <source>
        <strain evidence="3 4">PL171</strain>
    </source>
</reference>
<keyword evidence="4" id="KW-1185">Reference proteome</keyword>
<dbReference type="Proteomes" id="UP000193411">
    <property type="component" value="Unassembled WGS sequence"/>
</dbReference>
<proteinExistence type="inferred from homology"/>
<dbReference type="InterPro" id="IPR003673">
    <property type="entry name" value="CoA-Trfase_fam_III"/>
</dbReference>
<organism evidence="3 4">
    <name type="scientific">Catenaria anguillulae PL171</name>
    <dbReference type="NCBI Taxonomy" id="765915"/>
    <lineage>
        <taxon>Eukaryota</taxon>
        <taxon>Fungi</taxon>
        <taxon>Fungi incertae sedis</taxon>
        <taxon>Blastocladiomycota</taxon>
        <taxon>Blastocladiomycetes</taxon>
        <taxon>Blastocladiales</taxon>
        <taxon>Catenariaceae</taxon>
        <taxon>Catenaria</taxon>
    </lineage>
</organism>
<comment type="similarity">
    <text evidence="1">Belongs to the CoA-transferase III family.</text>
</comment>
<dbReference type="PANTHER" id="PTHR48228">
    <property type="entry name" value="SUCCINYL-COA--D-CITRAMALATE COA-TRANSFERASE"/>
    <property type="match status" value="1"/>
</dbReference>
<comment type="caution">
    <text evidence="3">The sequence shown here is derived from an EMBL/GenBank/DDBJ whole genome shotgun (WGS) entry which is preliminary data.</text>
</comment>
<keyword evidence="2" id="KW-0472">Membrane</keyword>
<dbReference type="PANTHER" id="PTHR48228:SF5">
    <property type="entry name" value="ALPHA-METHYLACYL-COA RACEMASE"/>
    <property type="match status" value="1"/>
</dbReference>
<dbReference type="InterPro" id="IPR044855">
    <property type="entry name" value="CoA-Trfase_III_dom3_sf"/>
</dbReference>
<dbReference type="InterPro" id="IPR023606">
    <property type="entry name" value="CoA-Trfase_III_dom_1_sf"/>
</dbReference>
<evidence type="ECO:0000313" key="4">
    <source>
        <dbReference type="Proteomes" id="UP000193411"/>
    </source>
</evidence>
<evidence type="ECO:0000256" key="1">
    <source>
        <dbReference type="ARBA" id="ARBA00008383"/>
    </source>
</evidence>
<dbReference type="EMBL" id="MCFL01000001">
    <property type="protein sequence ID" value="ORZ41299.1"/>
    <property type="molecule type" value="Genomic_DNA"/>
</dbReference>
<dbReference type="Gene3D" id="3.40.50.10540">
    <property type="entry name" value="Crotonobetainyl-coa:carnitine coa-transferase, domain 1"/>
    <property type="match status" value="1"/>
</dbReference>
<dbReference type="InterPro" id="IPR050509">
    <property type="entry name" value="CoA-transferase_III"/>
</dbReference>
<dbReference type="STRING" id="765915.A0A1Y2I3J6"/>
<name>A0A1Y2I3J6_9FUNG</name>
<evidence type="ECO:0000256" key="2">
    <source>
        <dbReference type="SAM" id="Phobius"/>
    </source>
</evidence>
<sequence>MTSDRESAPLAGTLVIELAGLAPVPFAGLILSDLGASVLRIDRPPSASSSSDSLPAPDFLTRGKRAVQLDLKRDRARLLHLLASADVLLDPYRPGVLESILGTKDLHGFIQQHNPRLIIGRLVGFPRTLPSHGRMAGHDLNYLALSGILSLLGRKGAKPAFPHNLLADFAGGSLMLVLGVLAALIARQHSGAGTLVDINMVQGVQYLASFLRAFQVHGLLDPTQRGANLLDSGAHNYDVYETSDKGRYVSLAALEPQFYAKFIGLLKANEMATHDEMTQLTKGSVLQGWDEKKPVLEQVFRRHAYDKWEQVGMGTDACLVGVRLMDEVPNGQWPKFSGVGFEPVKSGHGGDGNDEGWEAMSEERVLKSWQDVDKWVQARVRDGKAKL</sequence>
<dbReference type="AlphaFoldDB" id="A0A1Y2I3J6"/>
<keyword evidence="3" id="KW-0808">Transferase</keyword>
<evidence type="ECO:0000313" key="3">
    <source>
        <dbReference type="EMBL" id="ORZ41299.1"/>
    </source>
</evidence>
<dbReference type="OrthoDB" id="16747at2759"/>
<keyword evidence="2" id="KW-0812">Transmembrane</keyword>
<keyword evidence="2" id="KW-1133">Transmembrane helix</keyword>
<dbReference type="GO" id="GO:0016740">
    <property type="term" value="F:transferase activity"/>
    <property type="evidence" value="ECO:0007669"/>
    <property type="project" value="UniProtKB-KW"/>
</dbReference>
<gene>
    <name evidence="3" type="ORF">BCR44DRAFT_38103</name>
</gene>